<dbReference type="Proteomes" id="UP000188729">
    <property type="component" value="Unassembled WGS sequence"/>
</dbReference>
<dbReference type="RefSeq" id="WP_076744411.1">
    <property type="nucleotide sequence ID" value="NZ_MPSB01000006.1"/>
</dbReference>
<evidence type="ECO:0000313" key="3">
    <source>
        <dbReference type="EMBL" id="ONF96022.1"/>
    </source>
</evidence>
<proteinExistence type="predicted"/>
<organism evidence="3 4">
    <name type="scientific">Sphingomonas jeddahensis</name>
    <dbReference type="NCBI Taxonomy" id="1915074"/>
    <lineage>
        <taxon>Bacteria</taxon>
        <taxon>Pseudomonadati</taxon>
        <taxon>Pseudomonadota</taxon>
        <taxon>Alphaproteobacteria</taxon>
        <taxon>Sphingomonadales</taxon>
        <taxon>Sphingomonadaceae</taxon>
        <taxon>Sphingomonas</taxon>
    </lineage>
</organism>
<name>A0A1V2ETK5_9SPHN</name>
<dbReference type="InterPro" id="IPR012338">
    <property type="entry name" value="Beta-lactam/transpept-like"/>
</dbReference>
<evidence type="ECO:0000256" key="1">
    <source>
        <dbReference type="SAM" id="SignalP"/>
    </source>
</evidence>
<dbReference type="EMBL" id="MPSB01000006">
    <property type="protein sequence ID" value="ONF96022.1"/>
    <property type="molecule type" value="Genomic_DNA"/>
</dbReference>
<dbReference type="OrthoDB" id="9808046at2"/>
<feature type="signal peptide" evidence="1">
    <location>
        <begin position="1"/>
        <end position="24"/>
    </location>
</feature>
<dbReference type="Gene3D" id="3.40.710.10">
    <property type="entry name" value="DD-peptidase/beta-lactamase superfamily"/>
    <property type="match status" value="1"/>
</dbReference>
<dbReference type="GO" id="GO:0016787">
    <property type="term" value="F:hydrolase activity"/>
    <property type="evidence" value="ECO:0007669"/>
    <property type="project" value="UniProtKB-KW"/>
</dbReference>
<dbReference type="EC" id="3.1.1.-" evidence="3"/>
<dbReference type="PANTHER" id="PTHR43283">
    <property type="entry name" value="BETA-LACTAMASE-RELATED"/>
    <property type="match status" value="1"/>
</dbReference>
<dbReference type="InterPro" id="IPR001466">
    <property type="entry name" value="Beta-lactam-related"/>
</dbReference>
<reference evidence="3 4" key="1">
    <citation type="submission" date="2016-11" db="EMBL/GenBank/DDBJ databases">
        <title>Genome sequence of Sphingomonas jeddahensis G39.</title>
        <authorList>
            <person name="Poehlein A."/>
            <person name="Wuebbeler J.H."/>
            <person name="Steinbuechel A."/>
            <person name="Daniel R."/>
        </authorList>
    </citation>
    <scope>NUCLEOTIDE SEQUENCE [LARGE SCALE GENOMIC DNA]</scope>
    <source>
        <strain evidence="3 4">G39</strain>
    </source>
</reference>
<dbReference type="PANTHER" id="PTHR43283:SF3">
    <property type="entry name" value="BETA-LACTAMASE FAMILY PROTEIN (AFU_ORTHOLOGUE AFUA_5G07500)"/>
    <property type="match status" value="1"/>
</dbReference>
<gene>
    <name evidence="3" type="primary">estB_2</name>
    <name evidence="3" type="ORF">SPHI_16360</name>
</gene>
<accession>A0A1V2ETK5</accession>
<dbReference type="SUPFAM" id="SSF56601">
    <property type="entry name" value="beta-lactamase/transpeptidase-like"/>
    <property type="match status" value="1"/>
</dbReference>
<dbReference type="STRING" id="1915074.SPHI_16360"/>
<comment type="caution">
    <text evidence="3">The sequence shown here is derived from an EMBL/GenBank/DDBJ whole genome shotgun (WGS) entry which is preliminary data.</text>
</comment>
<feature type="domain" description="Beta-lactamase-related" evidence="2">
    <location>
        <begin position="50"/>
        <end position="424"/>
    </location>
</feature>
<dbReference type="InterPro" id="IPR050789">
    <property type="entry name" value="Diverse_Enzym_Activities"/>
</dbReference>
<sequence length="447" mass="47395">MRVRWLAGTTAAAMALVSAGSAREAQPAPQPQAAAKAPARGNPLLTETQALFDSYVSTNKMPGIVGAFGVGDFPTQFVSAGRIADDAAAATAGPDSLWRIYSMTKPITGIAAMLLVEDGKLGLDDPLSKYIPAFAQMRVLTRPDTSLDAGPAKNPILIRHLLTHTAGLGYSISSKGPLLKEYERRGLLPFQANAQVEAKARAARPTTLAEFATRAAAVPLVAEPGTKWHYSMSLDVLGAVIEKVSGMPFERFVQTRLFDPLGMKSTYWRVPASEAGRLATNYIFVGDNRTPIDPAATSVYLQSPSFPYGGAGLVSSARDYDRFLHMLANRGTLNGRQVMKRETAMLAMSNLMPAGVTFQRNDASTGGAMSAKMGFGAGGSVYLEDVPGGPSKGTFGWGGAAGTIAWVDPVKGTRGTVMVNFMPAEKWGLRQAVPTALARDAMRLHGQ</sequence>
<keyword evidence="3" id="KW-0378">Hydrolase</keyword>
<keyword evidence="1" id="KW-0732">Signal</keyword>
<dbReference type="Pfam" id="PF00144">
    <property type="entry name" value="Beta-lactamase"/>
    <property type="match status" value="1"/>
</dbReference>
<evidence type="ECO:0000259" key="2">
    <source>
        <dbReference type="Pfam" id="PF00144"/>
    </source>
</evidence>
<evidence type="ECO:0000313" key="4">
    <source>
        <dbReference type="Proteomes" id="UP000188729"/>
    </source>
</evidence>
<keyword evidence="4" id="KW-1185">Reference proteome</keyword>
<protein>
    <submittedName>
        <fullName evidence="3">Esterase EstB</fullName>
        <ecNumber evidence="3">3.1.1.-</ecNumber>
    </submittedName>
</protein>
<feature type="chain" id="PRO_5012527721" evidence="1">
    <location>
        <begin position="25"/>
        <end position="447"/>
    </location>
</feature>
<dbReference type="AlphaFoldDB" id="A0A1V2ETK5"/>